<gene>
    <name evidence="1" type="ordered locus">GNIT_2404</name>
</gene>
<keyword evidence="2" id="KW-1185">Reference proteome</keyword>
<dbReference type="KEGG" id="gni:GNIT_2404"/>
<reference evidence="1 2" key="1">
    <citation type="journal article" date="2011" name="J. Bacteriol.">
        <title>Complete genome sequence of seawater bacterium Glaciecola nitratireducens FR1064T.</title>
        <authorList>
            <person name="Bian F."/>
            <person name="Qin Q.L."/>
            <person name="Xie B.B."/>
            <person name="Shu Y.L."/>
            <person name="Zhang X.Y."/>
            <person name="Yu Y."/>
            <person name="Chen B."/>
            <person name="Chen X.L."/>
            <person name="Zhou B.C."/>
            <person name="Zhang Y.Z."/>
        </authorList>
    </citation>
    <scope>NUCLEOTIDE SEQUENCE [LARGE SCALE GENOMIC DNA]</scope>
    <source>
        <strain evidence="2">JCM 12485 / KCTC 12276 / FR1064</strain>
    </source>
</reference>
<dbReference type="STRING" id="1085623.GNIT_2404"/>
<dbReference type="eggNOG" id="COG1621">
    <property type="taxonomic scope" value="Bacteria"/>
</dbReference>
<proteinExistence type="predicted"/>
<dbReference type="HOGENOM" id="CLU_794309_0_0_6"/>
<evidence type="ECO:0000313" key="2">
    <source>
        <dbReference type="Proteomes" id="UP000009282"/>
    </source>
</evidence>
<dbReference type="Gene3D" id="2.120.10.10">
    <property type="match status" value="1"/>
</dbReference>
<dbReference type="Proteomes" id="UP000009282">
    <property type="component" value="Chromosome"/>
</dbReference>
<name>G4QHW8_GLANF</name>
<accession>G4QHW8</accession>
<dbReference type="AlphaFoldDB" id="G4QHW8"/>
<evidence type="ECO:0000313" key="1">
    <source>
        <dbReference type="EMBL" id="AEP30501.1"/>
    </source>
</evidence>
<dbReference type="EMBL" id="CP003060">
    <property type="protein sequence ID" value="AEP30501.1"/>
    <property type="molecule type" value="Genomic_DNA"/>
</dbReference>
<protein>
    <submittedName>
        <fullName evidence="1">Uncharacterized protein</fullName>
    </submittedName>
</protein>
<sequence>MRINWLKKIYNKDQHDAFTDLNRVDNQLLVCFRRATDHHSSDGRIVLQKLNLQGRFISQSIFNILNSDLRDPKIYVLHDKSLIMTAYARETVRDADGNERTISQNTYWRGTHSNCADSINWQHQGFFAEPFHWCWRLSWHEQHVYSLAYERRTENLYLYHGANLSVFTAFERPVLSKVEHGFGYPNESDLCFTNKSSHVQATAIVRRDADTFTTKLGKSVTPFEKWHWQDLPIYLASPRILAINNDEFIIAARYEHGALTQPSPLQKQALDYYASGNERLDYFDDELKTGLFALDRETEKLSFLLALPSADDNGYPGVVLDDASPNGTLGLWISYYSTPEKGKTQVYVAYVDNLQRTLV</sequence>
<organism evidence="1 2">
    <name type="scientific">Glaciecola nitratireducens (strain JCM 12485 / KCTC 12276 / FR1064)</name>
    <dbReference type="NCBI Taxonomy" id="1085623"/>
    <lineage>
        <taxon>Bacteria</taxon>
        <taxon>Pseudomonadati</taxon>
        <taxon>Pseudomonadota</taxon>
        <taxon>Gammaproteobacteria</taxon>
        <taxon>Alteromonadales</taxon>
        <taxon>Alteromonadaceae</taxon>
        <taxon>Brumicola</taxon>
    </lineage>
</organism>
<dbReference type="RefSeq" id="WP_014109374.1">
    <property type="nucleotide sequence ID" value="NC_016041.1"/>
</dbReference>
<dbReference type="OrthoDB" id="20875at2"/>